<gene>
    <name evidence="11" type="ORF">DIZ78_14965</name>
</gene>
<evidence type="ECO:0000259" key="10">
    <source>
        <dbReference type="Pfam" id="PF06144"/>
    </source>
</evidence>
<protein>
    <recommendedName>
        <fullName evidence="2 9">DNA polymerase III subunit delta</fullName>
        <ecNumber evidence="1 9">2.7.7.7</ecNumber>
    </recommendedName>
</protein>
<comment type="similarity">
    <text evidence="7">Belongs to the DNA polymerase HolA subunit family.</text>
</comment>
<dbReference type="EC" id="2.7.7.7" evidence="1 9"/>
<comment type="caution">
    <text evidence="11">The sequence shown here is derived from an EMBL/GenBank/DDBJ whole genome shotgun (WGS) entry which is preliminary data.</text>
</comment>
<proteinExistence type="inferred from homology"/>
<accession>A0A370DEF5</accession>
<evidence type="ECO:0000256" key="4">
    <source>
        <dbReference type="ARBA" id="ARBA00022695"/>
    </source>
</evidence>
<keyword evidence="4" id="KW-0548">Nucleotidyltransferase</keyword>
<name>A0A370DEF5_9GAMM</name>
<dbReference type="PANTHER" id="PTHR34388">
    <property type="entry name" value="DNA POLYMERASE III SUBUNIT DELTA"/>
    <property type="match status" value="1"/>
</dbReference>
<evidence type="ECO:0000256" key="6">
    <source>
        <dbReference type="ARBA" id="ARBA00022932"/>
    </source>
</evidence>
<dbReference type="Gene3D" id="1.10.8.60">
    <property type="match status" value="1"/>
</dbReference>
<evidence type="ECO:0000256" key="5">
    <source>
        <dbReference type="ARBA" id="ARBA00022705"/>
    </source>
</evidence>
<evidence type="ECO:0000256" key="3">
    <source>
        <dbReference type="ARBA" id="ARBA00022679"/>
    </source>
</evidence>
<evidence type="ECO:0000256" key="2">
    <source>
        <dbReference type="ARBA" id="ARBA00017703"/>
    </source>
</evidence>
<dbReference type="Proteomes" id="UP000254771">
    <property type="component" value="Unassembled WGS sequence"/>
</dbReference>
<dbReference type="SUPFAM" id="SSF48019">
    <property type="entry name" value="post-AAA+ oligomerization domain-like"/>
    <property type="match status" value="1"/>
</dbReference>
<keyword evidence="12" id="KW-1185">Reference proteome</keyword>
<evidence type="ECO:0000256" key="7">
    <source>
        <dbReference type="ARBA" id="ARBA00034754"/>
    </source>
</evidence>
<reference evidence="11 12" key="1">
    <citation type="journal article" date="2018" name="ISME J.">
        <title>Endosymbiont genomes yield clues of tubeworm success.</title>
        <authorList>
            <person name="Li Y."/>
            <person name="Liles M.R."/>
            <person name="Halanych K.M."/>
        </authorList>
    </citation>
    <scope>NUCLEOTIDE SEQUENCE [LARGE SCALE GENOMIC DNA]</scope>
    <source>
        <strain evidence="11">A1462</strain>
    </source>
</reference>
<dbReference type="CDD" id="cd18138">
    <property type="entry name" value="HLD_clamp_pol_III_delta"/>
    <property type="match status" value="1"/>
</dbReference>
<dbReference type="Gene3D" id="3.40.50.300">
    <property type="entry name" value="P-loop containing nucleotide triphosphate hydrolases"/>
    <property type="match status" value="1"/>
</dbReference>
<dbReference type="GO" id="GO:0003887">
    <property type="term" value="F:DNA-directed DNA polymerase activity"/>
    <property type="evidence" value="ECO:0007669"/>
    <property type="project" value="UniProtKB-UniRule"/>
</dbReference>
<evidence type="ECO:0000256" key="1">
    <source>
        <dbReference type="ARBA" id="ARBA00012417"/>
    </source>
</evidence>
<dbReference type="InterPro" id="IPR008921">
    <property type="entry name" value="DNA_pol3_clamp-load_cplx_C"/>
</dbReference>
<dbReference type="NCBIfam" id="TIGR01128">
    <property type="entry name" value="holA"/>
    <property type="match status" value="1"/>
</dbReference>
<dbReference type="InterPro" id="IPR005790">
    <property type="entry name" value="DNA_polIII_delta"/>
</dbReference>
<keyword evidence="3" id="KW-0808">Transferase</keyword>
<dbReference type="InterPro" id="IPR027417">
    <property type="entry name" value="P-loop_NTPase"/>
</dbReference>
<evidence type="ECO:0000313" key="12">
    <source>
        <dbReference type="Proteomes" id="UP000254771"/>
    </source>
</evidence>
<dbReference type="EMBL" id="QFXE01000020">
    <property type="protein sequence ID" value="RDH83295.1"/>
    <property type="molecule type" value="Genomic_DNA"/>
</dbReference>
<dbReference type="PANTHER" id="PTHR34388:SF1">
    <property type="entry name" value="DNA POLYMERASE III SUBUNIT DELTA"/>
    <property type="match status" value="1"/>
</dbReference>
<dbReference type="InterPro" id="IPR010372">
    <property type="entry name" value="DNA_pol3_delta_N"/>
</dbReference>
<dbReference type="GO" id="GO:0003677">
    <property type="term" value="F:DNA binding"/>
    <property type="evidence" value="ECO:0007669"/>
    <property type="project" value="InterPro"/>
</dbReference>
<keyword evidence="6" id="KW-0239">DNA-directed DNA polymerase</keyword>
<evidence type="ECO:0000256" key="8">
    <source>
        <dbReference type="ARBA" id="ARBA00049244"/>
    </source>
</evidence>
<dbReference type="Gene3D" id="1.20.272.10">
    <property type="match status" value="1"/>
</dbReference>
<feature type="domain" description="DNA polymerase III delta N-terminal" evidence="10">
    <location>
        <begin position="20"/>
        <end position="137"/>
    </location>
</feature>
<dbReference type="AlphaFoldDB" id="A0A370DEF5"/>
<comment type="catalytic activity">
    <reaction evidence="8">
        <text>DNA(n) + a 2'-deoxyribonucleoside 5'-triphosphate = DNA(n+1) + diphosphate</text>
        <dbReference type="Rhea" id="RHEA:22508"/>
        <dbReference type="Rhea" id="RHEA-COMP:17339"/>
        <dbReference type="Rhea" id="RHEA-COMP:17340"/>
        <dbReference type="ChEBI" id="CHEBI:33019"/>
        <dbReference type="ChEBI" id="CHEBI:61560"/>
        <dbReference type="ChEBI" id="CHEBI:173112"/>
        <dbReference type="EC" id="2.7.7.7"/>
    </reaction>
</comment>
<dbReference type="Pfam" id="PF06144">
    <property type="entry name" value="DNA_pol3_delta"/>
    <property type="match status" value="1"/>
</dbReference>
<organism evidence="11 12">
    <name type="scientific">endosymbiont of Escarpia spicata</name>
    <dbReference type="NCBI Taxonomy" id="2200908"/>
    <lineage>
        <taxon>Bacteria</taxon>
        <taxon>Pseudomonadati</taxon>
        <taxon>Pseudomonadota</taxon>
        <taxon>Gammaproteobacteria</taxon>
        <taxon>sulfur-oxidizing symbionts</taxon>
    </lineage>
</organism>
<dbReference type="GO" id="GO:0009360">
    <property type="term" value="C:DNA polymerase III complex"/>
    <property type="evidence" value="ECO:0007669"/>
    <property type="project" value="UniProtKB-UniRule"/>
</dbReference>
<evidence type="ECO:0000313" key="11">
    <source>
        <dbReference type="EMBL" id="RDH83295.1"/>
    </source>
</evidence>
<evidence type="ECO:0000256" key="9">
    <source>
        <dbReference type="NCBIfam" id="TIGR01128"/>
    </source>
</evidence>
<sequence>MRLRNDQLAVNLKKSLAPIYFLTGDEPLQMGEAADLVRASARAQGYTEREVLDHSPNFDWNALSGAADSLSLFGEQRILDLRLSSAKVGTEGAKALTAYAANPPQDTLLLITAPKLERSQQNSKWVKSLEQTGVLVQIWPVEGARLLPWIEQRLRGVGLIPESGVVEMLAERIEGNLLAASQEIEKLLLLQGPGVISAEQLVAVADSARFDVFGLVDTLLKGDTARGLRMLDGLKGEGVATPVVLWALSREIRQLAVMSHEIEQGGSAERVLGAYRIWEKRKALVRQGLKQRAAHWRRLLILCANVDRVIKGMDSGDPWLLLQDIAVGISGRRFG</sequence>
<dbReference type="GO" id="GO:0006261">
    <property type="term" value="P:DNA-templated DNA replication"/>
    <property type="evidence" value="ECO:0007669"/>
    <property type="project" value="TreeGrafter"/>
</dbReference>
<keyword evidence="5" id="KW-0235">DNA replication</keyword>
<dbReference type="SUPFAM" id="SSF52540">
    <property type="entry name" value="P-loop containing nucleoside triphosphate hydrolases"/>
    <property type="match status" value="1"/>
</dbReference>